<gene>
    <name evidence="1" type="ORF">STAFG_7138</name>
</gene>
<dbReference type="PANTHER" id="PTHR13812">
    <property type="entry name" value="KETIMINE REDUCTASE MU-CRYSTALLIN"/>
    <property type="match status" value="1"/>
</dbReference>
<reference evidence="1 2" key="1">
    <citation type="submission" date="2013-02" db="EMBL/GenBank/DDBJ databases">
        <title>Draft Genome Sequence of Streptomyces afghaniensis, Which Produces Compounds of the Julimycin B-Complex.</title>
        <authorList>
            <person name="Gruening B.A."/>
            <person name="Praeg A."/>
            <person name="Erxleben A."/>
            <person name="Guenther S."/>
            <person name="Fiedler H.-P."/>
            <person name="Goodfellow M."/>
            <person name="Mueller M."/>
        </authorList>
    </citation>
    <scope>NUCLEOTIDE SEQUENCE [LARGE SCALE GENOMIC DNA]</scope>
    <source>
        <strain evidence="1 2">772</strain>
    </source>
</reference>
<dbReference type="PIRSF" id="PIRSF001439">
    <property type="entry name" value="CryM"/>
    <property type="match status" value="1"/>
</dbReference>
<evidence type="ECO:0000313" key="1">
    <source>
        <dbReference type="EMBL" id="EPJ35814.1"/>
    </source>
</evidence>
<dbReference type="InterPro" id="IPR023866">
    <property type="entry name" value="SbnB"/>
</dbReference>
<evidence type="ECO:0008006" key="3">
    <source>
        <dbReference type="Google" id="ProtNLM"/>
    </source>
</evidence>
<dbReference type="GO" id="GO:0019290">
    <property type="term" value="P:siderophore biosynthetic process"/>
    <property type="evidence" value="ECO:0007669"/>
    <property type="project" value="InterPro"/>
</dbReference>
<comment type="caution">
    <text evidence="1">The sequence shown here is derived from an EMBL/GenBank/DDBJ whole genome shotgun (WGS) entry which is preliminary data.</text>
</comment>
<dbReference type="Proteomes" id="UP000015001">
    <property type="component" value="Unassembled WGS sequence"/>
</dbReference>
<proteinExistence type="predicted"/>
<accession>S4NCG8</accession>
<dbReference type="PATRIC" id="fig|1283301.3.peg.7087"/>
<dbReference type="NCBIfam" id="TIGR03944">
    <property type="entry name" value="dehyd_SbnB_fam"/>
    <property type="match status" value="1"/>
</dbReference>
<organism evidence="1 2">
    <name type="scientific">Streptomyces afghaniensis 772</name>
    <dbReference type="NCBI Taxonomy" id="1283301"/>
    <lineage>
        <taxon>Bacteria</taxon>
        <taxon>Bacillati</taxon>
        <taxon>Actinomycetota</taxon>
        <taxon>Actinomycetes</taxon>
        <taxon>Kitasatosporales</taxon>
        <taxon>Streptomycetaceae</taxon>
        <taxon>Streptomyces</taxon>
    </lineage>
</organism>
<dbReference type="GO" id="GO:0016639">
    <property type="term" value="F:oxidoreductase activity, acting on the CH-NH2 group of donors, NAD or NADP as acceptor"/>
    <property type="evidence" value="ECO:0007669"/>
    <property type="project" value="InterPro"/>
</dbReference>
<dbReference type="Gene3D" id="3.30.1780.10">
    <property type="entry name" value="ornithine cyclodeaminase, domain 1"/>
    <property type="match status" value="1"/>
</dbReference>
<protein>
    <recommendedName>
        <fullName evidence="3">Ornithine cyclodeaminase</fullName>
    </recommendedName>
</protein>
<sequence>MIHVPVLVENPARLSPPPGPRGGDRALGLDTIRSDVPAPGCVPGPPRAPVEGLKPVMLILRHSEVAQILDGRELDNIRTVGDAYRVHAQGDTAVPHSVFLRFPGQPRNRIIGLPAYRGGQTPVAGMKWIASFPANIERGIERASASIILNSLETGRPEALIEGSLISATRTAASAALAAELLTRDRRPDGLALIGCGVINLEILRHVRSAVPGLKTLSLYDSSPQRAVEFAARAAAVLPGAEIVTLDSAERALAAHGLVSIATSAIEPHLDLKAAVPGTVVLHISLRDLLPESLLDAHNIVDDVDHAVRERTSLDLAVQAAGHRDFIDPTIGRLLLEEGSEDGFAPEPDRTVVYAPFGLGVLDMALADDVLASARARGLGVLVEGFLP</sequence>
<dbReference type="SUPFAM" id="SSF51735">
    <property type="entry name" value="NAD(P)-binding Rossmann-fold domains"/>
    <property type="match status" value="1"/>
</dbReference>
<dbReference type="Gene3D" id="3.40.50.720">
    <property type="entry name" value="NAD(P)-binding Rossmann-like Domain"/>
    <property type="match status" value="1"/>
</dbReference>
<dbReference type="HOGENOM" id="CLU_042088_3_0_11"/>
<name>S4NCG8_9ACTN</name>
<keyword evidence="2" id="KW-1185">Reference proteome</keyword>
<dbReference type="GO" id="GO:0005737">
    <property type="term" value="C:cytoplasm"/>
    <property type="evidence" value="ECO:0007669"/>
    <property type="project" value="TreeGrafter"/>
</dbReference>
<dbReference type="InterPro" id="IPR036291">
    <property type="entry name" value="NAD(P)-bd_dom_sf"/>
</dbReference>
<dbReference type="AlphaFoldDB" id="S4NCG8"/>
<dbReference type="InterPro" id="IPR023401">
    <property type="entry name" value="ODC_N"/>
</dbReference>
<dbReference type="Pfam" id="PF02423">
    <property type="entry name" value="OCD_Mu_crystall"/>
    <property type="match status" value="1"/>
</dbReference>
<dbReference type="InterPro" id="IPR003462">
    <property type="entry name" value="ODC_Mu_crystall"/>
</dbReference>
<evidence type="ECO:0000313" key="2">
    <source>
        <dbReference type="Proteomes" id="UP000015001"/>
    </source>
</evidence>
<dbReference type="EMBL" id="AOPY01001607">
    <property type="protein sequence ID" value="EPJ35814.1"/>
    <property type="molecule type" value="Genomic_DNA"/>
</dbReference>
<dbReference type="PANTHER" id="PTHR13812:SF19">
    <property type="entry name" value="KETIMINE REDUCTASE MU-CRYSTALLIN"/>
    <property type="match status" value="1"/>
</dbReference>